<dbReference type="AlphaFoldDB" id="A0A846HAS1"/>
<accession>A0A846HAS1</accession>
<organism evidence="1 2">
    <name type="scientific">Hassallia byssoidea VB512170</name>
    <dbReference type="NCBI Taxonomy" id="1304833"/>
    <lineage>
        <taxon>Bacteria</taxon>
        <taxon>Bacillati</taxon>
        <taxon>Cyanobacteriota</taxon>
        <taxon>Cyanophyceae</taxon>
        <taxon>Nostocales</taxon>
        <taxon>Tolypothrichaceae</taxon>
        <taxon>Hassallia</taxon>
    </lineage>
</organism>
<dbReference type="RefSeq" id="WP_039748893.1">
    <property type="nucleotide sequence ID" value="NZ_JTCM02000033.1"/>
</dbReference>
<dbReference type="EMBL" id="JTCM02000033">
    <property type="protein sequence ID" value="NEU74028.1"/>
    <property type="molecule type" value="Genomic_DNA"/>
</dbReference>
<proteinExistence type="predicted"/>
<gene>
    <name evidence="1" type="ORF">PI95_016055</name>
</gene>
<evidence type="ECO:0000313" key="1">
    <source>
        <dbReference type="EMBL" id="NEU74028.1"/>
    </source>
</evidence>
<protein>
    <submittedName>
        <fullName evidence="1">Uncharacterized protein</fullName>
    </submittedName>
</protein>
<comment type="caution">
    <text evidence="1">The sequence shown here is derived from an EMBL/GenBank/DDBJ whole genome shotgun (WGS) entry which is preliminary data.</text>
</comment>
<name>A0A846HAS1_9CYAN</name>
<sequence length="205" mass="22359">MAYSDFTLVKARNAFGLTLDETRNLFGNVAGVQPSDLLQRVLAENLTLATAINSEKARSEFLIAPILSEVRRQLNYRIGLFSGTEFNVDPAQGLSGFCDFILSASNEQYFISAPVVTVIEAKNENIIAGLGQCAATMVAAQIFNQTGSDIKVIYGAVTTGTSWKFLTLEQNILYIDAIEYYINAVDKILGILLQPFEGSLSKTLV</sequence>
<dbReference type="Proteomes" id="UP000031549">
    <property type="component" value="Unassembled WGS sequence"/>
</dbReference>
<evidence type="ECO:0000313" key="2">
    <source>
        <dbReference type="Proteomes" id="UP000031549"/>
    </source>
</evidence>
<reference evidence="1 2" key="1">
    <citation type="journal article" date="2015" name="Genome Announc.">
        <title>Draft Genome Sequence of Cyanobacterium Hassallia byssoidea Strain VB512170, Isolated from Monuments in India.</title>
        <authorList>
            <person name="Singh D."/>
            <person name="Chandrababunaidu M.M."/>
            <person name="Panda A."/>
            <person name="Sen D."/>
            <person name="Bhattacharyya S."/>
            <person name="Adhikary S.P."/>
            <person name="Tripathy S."/>
        </authorList>
    </citation>
    <scope>NUCLEOTIDE SEQUENCE [LARGE SCALE GENOMIC DNA]</scope>
    <source>
        <strain evidence="1 2">VB512170</strain>
    </source>
</reference>
<keyword evidence="2" id="KW-1185">Reference proteome</keyword>